<evidence type="ECO:0000256" key="10">
    <source>
        <dbReference type="ARBA" id="ARBA00037922"/>
    </source>
</evidence>
<comment type="pathway">
    <text evidence="10 14">Amino-acid biosynthesis; L-lysine biosynthesis via DAP pathway; (S)-tetrahydrodipicolinate from L-aspartate: step 4/4.</text>
</comment>
<comment type="catalytic activity">
    <reaction evidence="13 14">
        <text>(S)-2,3,4,5-tetrahydrodipicolinate + NAD(+) + H2O = (2S,4S)-4-hydroxy-2,3,4,5-tetrahydrodipicolinate + NADH + H(+)</text>
        <dbReference type="Rhea" id="RHEA:35323"/>
        <dbReference type="ChEBI" id="CHEBI:15377"/>
        <dbReference type="ChEBI" id="CHEBI:15378"/>
        <dbReference type="ChEBI" id="CHEBI:16845"/>
        <dbReference type="ChEBI" id="CHEBI:57540"/>
        <dbReference type="ChEBI" id="CHEBI:57945"/>
        <dbReference type="ChEBI" id="CHEBI:67139"/>
        <dbReference type="EC" id="1.17.1.8"/>
    </reaction>
</comment>
<proteinExistence type="inferred from homology"/>
<evidence type="ECO:0000256" key="6">
    <source>
        <dbReference type="ARBA" id="ARBA00022915"/>
    </source>
</evidence>
<protein>
    <recommendedName>
        <fullName evidence="11 14">4-hydroxy-tetrahydrodipicolinate reductase</fullName>
        <shortName evidence="14">HTPA reductase</shortName>
        <ecNumber evidence="11 14">1.17.1.8</ecNumber>
    </recommendedName>
</protein>
<evidence type="ECO:0000256" key="14">
    <source>
        <dbReference type="HAMAP-Rule" id="MF_00102"/>
    </source>
</evidence>
<dbReference type="CDD" id="cd02274">
    <property type="entry name" value="DHDPR_N"/>
    <property type="match status" value="1"/>
</dbReference>
<dbReference type="GO" id="GO:0009089">
    <property type="term" value="P:lysine biosynthetic process via diaminopimelate"/>
    <property type="evidence" value="ECO:0007669"/>
    <property type="project" value="UniProtKB-UniRule"/>
</dbReference>
<evidence type="ECO:0000256" key="3">
    <source>
        <dbReference type="ARBA" id="ARBA00022490"/>
    </source>
</evidence>
<evidence type="ECO:0000256" key="7">
    <source>
        <dbReference type="ARBA" id="ARBA00023002"/>
    </source>
</evidence>
<name>A0A291ILP5_9GAMM</name>
<dbReference type="Gene3D" id="3.40.50.720">
    <property type="entry name" value="NAD(P)-binding Rossmann-like Domain"/>
    <property type="match status" value="1"/>
</dbReference>
<evidence type="ECO:0000256" key="5">
    <source>
        <dbReference type="ARBA" id="ARBA00022857"/>
    </source>
</evidence>
<evidence type="ECO:0000256" key="2">
    <source>
        <dbReference type="ARBA" id="ARBA00006642"/>
    </source>
</evidence>
<feature type="binding site" evidence="14">
    <location>
        <begin position="8"/>
        <end position="13"/>
    </location>
    <ligand>
        <name>NAD(+)</name>
        <dbReference type="ChEBI" id="CHEBI:57540"/>
    </ligand>
</feature>
<dbReference type="PANTHER" id="PTHR20836">
    <property type="entry name" value="DIHYDRODIPICOLINATE REDUCTASE"/>
    <property type="match status" value="1"/>
</dbReference>
<dbReference type="SUPFAM" id="SSF51735">
    <property type="entry name" value="NAD(P)-binding Rossmann-fold domains"/>
    <property type="match status" value="1"/>
</dbReference>
<evidence type="ECO:0000256" key="12">
    <source>
        <dbReference type="ARBA" id="ARBA00049080"/>
    </source>
</evidence>
<keyword evidence="6 14" id="KW-0220">Diaminopimelate biosynthesis</keyword>
<dbReference type="InterPro" id="IPR022663">
    <property type="entry name" value="DapB_C"/>
</dbReference>
<feature type="binding site" evidence="14">
    <location>
        <position position="156"/>
    </location>
    <ligand>
        <name>(S)-2,3,4,5-tetrahydrodipicolinate</name>
        <dbReference type="ChEBI" id="CHEBI:16845"/>
    </ligand>
</feature>
<dbReference type="GO" id="GO:0005829">
    <property type="term" value="C:cytosol"/>
    <property type="evidence" value="ECO:0007669"/>
    <property type="project" value="TreeGrafter"/>
</dbReference>
<dbReference type="SUPFAM" id="SSF55347">
    <property type="entry name" value="Glyceraldehyde-3-phosphate dehydrogenase-like, C-terminal domain"/>
    <property type="match status" value="1"/>
</dbReference>
<feature type="binding site" evidence="14">
    <location>
        <begin position="122"/>
        <end position="125"/>
    </location>
    <ligand>
        <name>NAD(+)</name>
        <dbReference type="ChEBI" id="CHEBI:57540"/>
    </ligand>
</feature>
<comment type="subcellular location">
    <subcellularLocation>
        <location evidence="1 14">Cytoplasm</location>
    </subcellularLocation>
</comment>
<dbReference type="GO" id="GO:0008839">
    <property type="term" value="F:4-hydroxy-tetrahydrodipicolinate reductase"/>
    <property type="evidence" value="ECO:0007669"/>
    <property type="project" value="UniProtKB-UniRule"/>
</dbReference>
<keyword evidence="8 14" id="KW-0520">NAD</keyword>
<comment type="similarity">
    <text evidence="2 14">Belongs to the DapB family.</text>
</comment>
<feature type="active site" description="Proton donor/acceptor" evidence="14">
    <location>
        <position position="155"/>
    </location>
</feature>
<dbReference type="PROSITE" id="PS01298">
    <property type="entry name" value="DAPB"/>
    <property type="match status" value="1"/>
</dbReference>
<dbReference type="GO" id="GO:0051287">
    <property type="term" value="F:NAD binding"/>
    <property type="evidence" value="ECO:0007669"/>
    <property type="project" value="UniProtKB-UniRule"/>
</dbReference>
<accession>A0A291ILP5</accession>
<evidence type="ECO:0000256" key="11">
    <source>
        <dbReference type="ARBA" id="ARBA00038983"/>
    </source>
</evidence>
<evidence type="ECO:0000256" key="9">
    <source>
        <dbReference type="ARBA" id="ARBA00023154"/>
    </source>
</evidence>
<dbReference type="Pfam" id="PF01113">
    <property type="entry name" value="DapB_N"/>
    <property type="match status" value="1"/>
</dbReference>
<keyword evidence="5 14" id="KW-0521">NADP</keyword>
<comment type="caution">
    <text evidence="14">Was originally thought to be a dihydrodipicolinate reductase (DHDPR), catalyzing the conversion of dihydrodipicolinate to tetrahydrodipicolinate. However, it was shown in E.coli that the substrate of the enzymatic reaction is not dihydrodipicolinate (DHDP) but in fact (2S,4S)-4-hydroxy-2,3,4,5-tetrahydrodipicolinic acid (HTPA), the product released by the DapA-catalyzed reaction.</text>
</comment>
<evidence type="ECO:0000256" key="1">
    <source>
        <dbReference type="ARBA" id="ARBA00004496"/>
    </source>
</evidence>
<comment type="subunit">
    <text evidence="14">Homotetramer.</text>
</comment>
<comment type="caution">
    <text evidence="15">The sequence shown here is derived from an EMBL/GenBank/DDBJ whole genome shotgun (WGS) entry which is preliminary data.</text>
</comment>
<dbReference type="InterPro" id="IPR022664">
    <property type="entry name" value="DapB_N_CS"/>
</dbReference>
<evidence type="ECO:0000313" key="16">
    <source>
        <dbReference type="Proteomes" id="UP000077734"/>
    </source>
</evidence>
<organism evidence="15 16">
    <name type="scientific">Methylomonas koyamae</name>
    <dbReference type="NCBI Taxonomy" id="702114"/>
    <lineage>
        <taxon>Bacteria</taxon>
        <taxon>Pseudomonadati</taxon>
        <taxon>Pseudomonadota</taxon>
        <taxon>Gammaproteobacteria</taxon>
        <taxon>Methylococcales</taxon>
        <taxon>Methylococcaceae</taxon>
        <taxon>Methylomonas</taxon>
    </lineage>
</organism>
<dbReference type="PANTHER" id="PTHR20836:SF0">
    <property type="entry name" value="4-HYDROXY-TETRAHYDRODIPICOLINATE REDUCTASE 1, CHLOROPLASTIC-RELATED"/>
    <property type="match status" value="1"/>
</dbReference>
<dbReference type="GO" id="GO:0050661">
    <property type="term" value="F:NADP binding"/>
    <property type="evidence" value="ECO:0007669"/>
    <property type="project" value="UniProtKB-UniRule"/>
</dbReference>
<dbReference type="FunFam" id="3.30.360.10:FF:000004">
    <property type="entry name" value="4-hydroxy-tetrahydrodipicolinate reductase"/>
    <property type="match status" value="1"/>
</dbReference>
<keyword evidence="4 14" id="KW-0028">Amino-acid biosynthesis</keyword>
<dbReference type="KEGG" id="mko:MKLM6_2918"/>
<dbReference type="GO" id="GO:0019877">
    <property type="term" value="P:diaminopimelate biosynthetic process"/>
    <property type="evidence" value="ECO:0007669"/>
    <property type="project" value="UniProtKB-UniRule"/>
</dbReference>
<evidence type="ECO:0000256" key="13">
    <source>
        <dbReference type="ARBA" id="ARBA00049396"/>
    </source>
</evidence>
<dbReference type="Proteomes" id="UP000077734">
    <property type="component" value="Unassembled WGS sequence"/>
</dbReference>
<evidence type="ECO:0000256" key="4">
    <source>
        <dbReference type="ARBA" id="ARBA00022605"/>
    </source>
</evidence>
<comment type="catalytic activity">
    <reaction evidence="12 14">
        <text>(S)-2,3,4,5-tetrahydrodipicolinate + NADP(+) + H2O = (2S,4S)-4-hydroxy-2,3,4,5-tetrahydrodipicolinate + NADPH + H(+)</text>
        <dbReference type="Rhea" id="RHEA:35331"/>
        <dbReference type="ChEBI" id="CHEBI:15377"/>
        <dbReference type="ChEBI" id="CHEBI:15378"/>
        <dbReference type="ChEBI" id="CHEBI:16845"/>
        <dbReference type="ChEBI" id="CHEBI:57783"/>
        <dbReference type="ChEBI" id="CHEBI:58349"/>
        <dbReference type="ChEBI" id="CHEBI:67139"/>
        <dbReference type="EC" id="1.17.1.8"/>
    </reaction>
</comment>
<dbReference type="EMBL" id="LUUL01000045">
    <property type="protein sequence ID" value="OAI29362.1"/>
    <property type="molecule type" value="Genomic_DNA"/>
</dbReference>
<dbReference type="Gene3D" id="3.30.360.10">
    <property type="entry name" value="Dihydrodipicolinate Reductase, domain 2"/>
    <property type="match status" value="1"/>
</dbReference>
<feature type="binding site" evidence="14">
    <location>
        <begin position="165"/>
        <end position="166"/>
    </location>
    <ligand>
        <name>(S)-2,3,4,5-tetrahydrodipicolinate</name>
        <dbReference type="ChEBI" id="CHEBI:16845"/>
    </ligand>
</feature>
<keyword evidence="9 14" id="KW-0457">Lysine biosynthesis</keyword>
<feature type="binding site" evidence="14">
    <location>
        <begin position="98"/>
        <end position="100"/>
    </location>
    <ligand>
        <name>NAD(+)</name>
        <dbReference type="ChEBI" id="CHEBI:57540"/>
    </ligand>
</feature>
<dbReference type="HAMAP" id="MF_00102">
    <property type="entry name" value="DapB"/>
    <property type="match status" value="1"/>
</dbReference>
<dbReference type="FunFam" id="3.40.50.720:FF:000048">
    <property type="entry name" value="4-hydroxy-tetrahydrodipicolinate reductase"/>
    <property type="match status" value="1"/>
</dbReference>
<evidence type="ECO:0000256" key="8">
    <source>
        <dbReference type="ARBA" id="ARBA00023027"/>
    </source>
</evidence>
<comment type="function">
    <text evidence="14">Catalyzes the conversion of 4-hydroxy-tetrahydrodipicolinate (HTPA) to tetrahydrodipicolinate.</text>
</comment>
<evidence type="ECO:0000313" key="15">
    <source>
        <dbReference type="EMBL" id="OAI29362.1"/>
    </source>
</evidence>
<keyword evidence="7 14" id="KW-0560">Oxidoreductase</keyword>
<dbReference type="GO" id="GO:0016726">
    <property type="term" value="F:oxidoreductase activity, acting on CH or CH2 groups, NAD or NADP as acceptor"/>
    <property type="evidence" value="ECO:0007669"/>
    <property type="project" value="UniProtKB-UniRule"/>
</dbReference>
<dbReference type="NCBIfam" id="TIGR00036">
    <property type="entry name" value="dapB"/>
    <property type="match status" value="1"/>
</dbReference>
<sequence>MQRIAVAGASGRMGLCLIKAALAAQQAELTVAVSRPGSLAVGKDAGELAGLAPAGVVVTDDLAAAADRFDVLIDFTRPEASMNYIEICRQAGKKVVIGTTGYSDAQKAAIAAAADQVAMVIAPNFSVGVNLSLKLLEMTAKVMGDYTDIEVIEAHHRHKVDAPSGTALRMGEVVAAALGRDLKDCAIYGREGETGARDRKTIGFSTIRAGDIVGEHTVMFADEGERVEITHKASSRMTFANGAVRAAIWLADKPCGLFDMQDVLGLKT</sequence>
<keyword evidence="16" id="KW-1185">Reference proteome</keyword>
<dbReference type="AlphaFoldDB" id="A0A291ILP5"/>
<dbReference type="InterPro" id="IPR000846">
    <property type="entry name" value="DapB_N"/>
</dbReference>
<reference evidence="15 16" key="1">
    <citation type="submission" date="2016-03" db="EMBL/GenBank/DDBJ databases">
        <authorList>
            <person name="Heylen K."/>
            <person name="De Vos P."/>
            <person name="Vekeman B."/>
        </authorList>
    </citation>
    <scope>NUCLEOTIDE SEQUENCE [LARGE SCALE GENOMIC DNA]</scope>
    <source>
        <strain evidence="15 16">R-49807</strain>
    </source>
</reference>
<comment type="caution">
    <text evidence="14">Lacks conserved residue(s) required for the propagation of feature annotation.</text>
</comment>
<gene>
    <name evidence="14" type="primary">dapB</name>
    <name evidence="15" type="ORF">A1356_04485</name>
</gene>
<feature type="active site" description="Proton donor" evidence="14">
    <location>
        <position position="159"/>
    </location>
</feature>
<dbReference type="EC" id="1.17.1.8" evidence="11 14"/>
<dbReference type="RefSeq" id="WP_064024853.1">
    <property type="nucleotide sequence ID" value="NZ_CP023669.1"/>
</dbReference>
<dbReference type="Pfam" id="PF05173">
    <property type="entry name" value="DapB_C"/>
    <property type="match status" value="1"/>
</dbReference>
<keyword evidence="3 14" id="KW-0963">Cytoplasm</keyword>
<dbReference type="InterPro" id="IPR036291">
    <property type="entry name" value="NAD(P)-bd_dom_sf"/>
</dbReference>
<dbReference type="PIRSF" id="PIRSF000161">
    <property type="entry name" value="DHPR"/>
    <property type="match status" value="1"/>
</dbReference>
<dbReference type="InterPro" id="IPR023940">
    <property type="entry name" value="DHDPR_bac"/>
</dbReference>